<protein>
    <submittedName>
        <fullName evidence="7">Branched-chain amino acid ABC transporter permease</fullName>
    </submittedName>
</protein>
<dbReference type="Proteomes" id="UP000746741">
    <property type="component" value="Unassembled WGS sequence"/>
</dbReference>
<feature type="transmembrane region" description="Helical" evidence="6">
    <location>
        <begin position="236"/>
        <end position="258"/>
    </location>
</feature>
<feature type="transmembrane region" description="Helical" evidence="6">
    <location>
        <begin position="53"/>
        <end position="72"/>
    </location>
</feature>
<evidence type="ECO:0000313" key="8">
    <source>
        <dbReference type="EMBL" id="NKE17468.1"/>
    </source>
</evidence>
<dbReference type="PANTHER" id="PTHR30482:SF20">
    <property type="entry name" value="HIGH-AFFINITY BRANCHED-CHAIN AMINO ACID TRANSPORT SYSTEM PERMEASE PROTEIN LIVM"/>
    <property type="match status" value="1"/>
</dbReference>
<gene>
    <name evidence="8" type="ORF">GWK15_10980</name>
    <name evidence="7" type="ORF">GXW75_19075</name>
</gene>
<comment type="caution">
    <text evidence="7">The sequence shown here is derived from an EMBL/GenBank/DDBJ whole genome shotgun (WGS) entry which is preliminary data.</text>
</comment>
<feature type="transmembrane region" description="Helical" evidence="6">
    <location>
        <begin position="302"/>
        <end position="322"/>
    </location>
</feature>
<dbReference type="GO" id="GO:0005886">
    <property type="term" value="C:plasma membrane"/>
    <property type="evidence" value="ECO:0007669"/>
    <property type="project" value="UniProtKB-SubCell"/>
</dbReference>
<feature type="transmembrane region" description="Helical" evidence="6">
    <location>
        <begin position="270"/>
        <end position="295"/>
    </location>
</feature>
<dbReference type="EMBL" id="JAAEDK010000051">
    <property type="protein sequence ID" value="MBR0661365.1"/>
    <property type="molecule type" value="Genomic_DNA"/>
</dbReference>
<feature type="transmembrane region" description="Helical" evidence="6">
    <location>
        <begin position="84"/>
        <end position="103"/>
    </location>
</feature>
<organism evidence="7 10">
    <name type="scientific">Neoroseomonas oryzicola</name>
    <dbReference type="NCBI Taxonomy" id="535904"/>
    <lineage>
        <taxon>Bacteria</taxon>
        <taxon>Pseudomonadati</taxon>
        <taxon>Pseudomonadota</taxon>
        <taxon>Alphaproteobacteria</taxon>
        <taxon>Acetobacterales</taxon>
        <taxon>Acetobacteraceae</taxon>
        <taxon>Neoroseomonas</taxon>
    </lineage>
</organism>
<proteinExistence type="predicted"/>
<keyword evidence="5 6" id="KW-0472">Membrane</keyword>
<dbReference type="RefSeq" id="WP_168041318.1">
    <property type="nucleotide sequence ID" value="NZ_JAAEDK010000051.1"/>
</dbReference>
<dbReference type="Proteomes" id="UP001138708">
    <property type="component" value="Unassembled WGS sequence"/>
</dbReference>
<dbReference type="CDD" id="cd06581">
    <property type="entry name" value="TM_PBP1_LivM_like"/>
    <property type="match status" value="1"/>
</dbReference>
<dbReference type="EMBL" id="JAAVUP010000002">
    <property type="protein sequence ID" value="NKE17468.1"/>
    <property type="molecule type" value="Genomic_DNA"/>
</dbReference>
<evidence type="ECO:0000256" key="5">
    <source>
        <dbReference type="ARBA" id="ARBA00023136"/>
    </source>
</evidence>
<evidence type="ECO:0000256" key="2">
    <source>
        <dbReference type="ARBA" id="ARBA00022475"/>
    </source>
</evidence>
<dbReference type="PANTHER" id="PTHR30482">
    <property type="entry name" value="HIGH-AFFINITY BRANCHED-CHAIN AMINO ACID TRANSPORT SYSTEM PERMEASE"/>
    <property type="match status" value="1"/>
</dbReference>
<accession>A0A9X9WM05</accession>
<keyword evidence="3 6" id="KW-0812">Transmembrane</keyword>
<evidence type="ECO:0000256" key="1">
    <source>
        <dbReference type="ARBA" id="ARBA00004651"/>
    </source>
</evidence>
<evidence type="ECO:0000313" key="10">
    <source>
        <dbReference type="Proteomes" id="UP001138708"/>
    </source>
</evidence>
<keyword evidence="2" id="KW-1003">Cell membrane</keyword>
<evidence type="ECO:0000313" key="9">
    <source>
        <dbReference type="Proteomes" id="UP000746741"/>
    </source>
</evidence>
<dbReference type="InterPro" id="IPR001851">
    <property type="entry name" value="ABC_transp_permease"/>
</dbReference>
<dbReference type="AlphaFoldDB" id="A0A9X9WM05"/>
<name>A0A9X9WM05_9PROT</name>
<sequence length="343" mass="35956">MDAGRDRIGTGIALPAAGAAERSAARPLRLLGLLGLVAVAAVLPPLFASSYQLFQLTLALIFAIAILGLNIVTGFNGQISLGHGAFYAVGAYATAIMMSHFDLPWWETLPVSALICAAFGFGIGFPALRLGGLYLALTTFSLAVAVPQILKYKGVEDWTGGVQGVFISKPDAPEGLGLDADQFLYLVVLAFAVAIFLLAHNLLHSRIGRAMRAIRDHSIAAEAMGMDIARIKTRTFALSAGITGLAGALSAIAIEFVAPDSFSVELSITLFVGLVVGGVGSIVGPLFGGVFAVFVPNLAESISRAAPGVIYGVILIFFLYLLPQGFAGFPQRIRALLRRRPEG</sequence>
<evidence type="ECO:0000256" key="4">
    <source>
        <dbReference type="ARBA" id="ARBA00022989"/>
    </source>
</evidence>
<feature type="transmembrane region" description="Helical" evidence="6">
    <location>
        <begin position="30"/>
        <end position="47"/>
    </location>
</feature>
<dbReference type="InterPro" id="IPR043428">
    <property type="entry name" value="LivM-like"/>
</dbReference>
<comment type="subcellular location">
    <subcellularLocation>
        <location evidence="1">Cell membrane</location>
        <topology evidence="1">Multi-pass membrane protein</topology>
    </subcellularLocation>
</comment>
<dbReference type="GO" id="GO:0015658">
    <property type="term" value="F:branched-chain amino acid transmembrane transporter activity"/>
    <property type="evidence" value="ECO:0007669"/>
    <property type="project" value="InterPro"/>
</dbReference>
<dbReference type="Pfam" id="PF02653">
    <property type="entry name" value="BPD_transp_2"/>
    <property type="match status" value="1"/>
</dbReference>
<reference evidence="8 9" key="2">
    <citation type="submission" date="2020-02" db="EMBL/GenBank/DDBJ databases">
        <authorList>
            <person name="Sun Q."/>
            <person name="Inoue M."/>
        </authorList>
    </citation>
    <scope>NUCLEOTIDE SEQUENCE [LARGE SCALE GENOMIC DNA]</scope>
    <source>
        <strain evidence="8 9">KCTC 22478</strain>
    </source>
</reference>
<evidence type="ECO:0000256" key="3">
    <source>
        <dbReference type="ARBA" id="ARBA00022692"/>
    </source>
</evidence>
<evidence type="ECO:0000313" key="7">
    <source>
        <dbReference type="EMBL" id="MBR0661365.1"/>
    </source>
</evidence>
<feature type="transmembrane region" description="Helical" evidence="6">
    <location>
        <begin position="133"/>
        <end position="150"/>
    </location>
</feature>
<reference evidence="7" key="1">
    <citation type="submission" date="2020-01" db="EMBL/GenBank/DDBJ databases">
        <authorList>
            <person name="Rat A."/>
        </authorList>
    </citation>
    <scope>NUCLEOTIDE SEQUENCE</scope>
    <source>
        <strain evidence="7">LMG 31161</strain>
    </source>
</reference>
<evidence type="ECO:0000256" key="6">
    <source>
        <dbReference type="SAM" id="Phobius"/>
    </source>
</evidence>
<keyword evidence="4 6" id="KW-1133">Transmembrane helix</keyword>
<reference evidence="7" key="3">
    <citation type="journal article" date="2021" name="Syst. Appl. Microbiol.">
        <title>Roseomonas hellenica sp. nov., isolated from roots of wild-growing Alkanna tinctoria.</title>
        <authorList>
            <person name="Rat A."/>
            <person name="Naranjo H.D."/>
            <person name="Lebbe L."/>
            <person name="Cnockaert M."/>
            <person name="Krigas N."/>
            <person name="Grigoriadou K."/>
            <person name="Maloupa E."/>
            <person name="Willems A."/>
        </authorList>
    </citation>
    <scope>NUCLEOTIDE SEQUENCE</scope>
    <source>
        <strain evidence="7">LMG 31161</strain>
    </source>
</reference>
<feature type="transmembrane region" description="Helical" evidence="6">
    <location>
        <begin position="109"/>
        <end position="128"/>
    </location>
</feature>
<feature type="transmembrane region" description="Helical" evidence="6">
    <location>
        <begin position="183"/>
        <end position="203"/>
    </location>
</feature>
<keyword evidence="9" id="KW-1185">Reference proteome</keyword>